<keyword evidence="5 7" id="KW-1133">Transmembrane helix</keyword>
<dbReference type="RefSeq" id="WP_162640666.1">
    <property type="nucleotide sequence ID" value="NZ_CP048286.1"/>
</dbReference>
<dbReference type="PROSITE" id="PS50893">
    <property type="entry name" value="ABC_TRANSPORTER_2"/>
    <property type="match status" value="1"/>
</dbReference>
<dbReference type="GO" id="GO:0034040">
    <property type="term" value="F:ATPase-coupled lipid transmembrane transporter activity"/>
    <property type="evidence" value="ECO:0007669"/>
    <property type="project" value="TreeGrafter"/>
</dbReference>
<dbReference type="PANTHER" id="PTHR24221">
    <property type="entry name" value="ATP-BINDING CASSETTE SUB-FAMILY B"/>
    <property type="match status" value="1"/>
</dbReference>
<dbReference type="Gene3D" id="3.40.50.300">
    <property type="entry name" value="P-loop containing nucleotide triphosphate hydrolases"/>
    <property type="match status" value="1"/>
</dbReference>
<comment type="subcellular location">
    <subcellularLocation>
        <location evidence="1">Cell membrane</location>
        <topology evidence="1">Multi-pass membrane protein</topology>
    </subcellularLocation>
</comment>
<evidence type="ECO:0000256" key="2">
    <source>
        <dbReference type="ARBA" id="ARBA00022692"/>
    </source>
</evidence>
<dbReference type="EMBL" id="CP048286">
    <property type="protein sequence ID" value="QHW31860.1"/>
    <property type="molecule type" value="Genomic_DNA"/>
</dbReference>
<feature type="transmembrane region" description="Helical" evidence="7">
    <location>
        <begin position="192"/>
        <end position="223"/>
    </location>
</feature>
<dbReference type="InterPro" id="IPR036640">
    <property type="entry name" value="ABC1_TM_sf"/>
</dbReference>
<dbReference type="SUPFAM" id="SSF90123">
    <property type="entry name" value="ABC transporter transmembrane region"/>
    <property type="match status" value="1"/>
</dbReference>
<evidence type="ECO:0000259" key="8">
    <source>
        <dbReference type="PROSITE" id="PS50893"/>
    </source>
</evidence>
<dbReference type="InterPro" id="IPR027417">
    <property type="entry name" value="P-loop_NTPase"/>
</dbReference>
<dbReference type="PANTHER" id="PTHR24221:SF654">
    <property type="entry name" value="ATP-BINDING CASSETTE SUB-FAMILY B MEMBER 6"/>
    <property type="match status" value="1"/>
</dbReference>
<evidence type="ECO:0000256" key="4">
    <source>
        <dbReference type="ARBA" id="ARBA00022840"/>
    </source>
</evidence>
<keyword evidence="3" id="KW-0547">Nucleotide-binding</keyword>
<name>A0A6C0P012_9BACL</name>
<dbReference type="GO" id="GO:0005886">
    <property type="term" value="C:plasma membrane"/>
    <property type="evidence" value="ECO:0007669"/>
    <property type="project" value="UniProtKB-SubCell"/>
</dbReference>
<dbReference type="SUPFAM" id="SSF52540">
    <property type="entry name" value="P-loop containing nucleoside triphosphate hydrolases"/>
    <property type="match status" value="1"/>
</dbReference>
<evidence type="ECO:0000256" key="3">
    <source>
        <dbReference type="ARBA" id="ARBA00022741"/>
    </source>
</evidence>
<dbReference type="InterPro" id="IPR017871">
    <property type="entry name" value="ABC_transporter-like_CS"/>
</dbReference>
<sequence length="639" mass="72766">MATLADKRKLKRQEKEEERKNIDFLVKRQAERDRDMIKVKKNGFVNNLAYSYKAIWQYDKFQFMMMILSSVFEAAASIVPIVIIKLLLNELTVGQDRERVILYAIAAALSLFIATAVFQNGNNLSVYRFMLIKLRLGFLKGQRLMNCDFVQLDDRRFHMLNWKASEAIFGNHNNTVGIEIVFNDTRSLTTQVLTIAAMGTAILLVSPWFILLLAVTIVCSFLLQLYVDKVNKLIADIRFLFAPICTYIFHQGGSFETAKDIRFYNMTNYLMDKYEFNHGKILVNDKRTFRNTRQREHFDTVMALVQDSLTYGWLCYAVLYRDMNIATFAMLVLALSTFSRNLSSLLKYSASVLMQTRYIDDFRGFLDYAEGHNEGISVPTAFPQGMRFTFNDVSFRYPGADADVIKNISFTIEPEEKLAIVGHNGAGKSTFIKLLTRLYEPTSGEILLNGVNVASYDKNEYYKLIAPVFQEIAPFAFTIAENVTMKEAPSDMTRVNECLQSAGLWDRVNGLPKKANQCLSNDWEADGTNMSGGEQQKLALARALYKDAPCVVLDEPTSALDALAEEKLYQEFGSMVQGKTSIYISHRLSSTRFCSRIALFEEGTIVECGSHDELVAQGGKYAEMFRMQAQYYKMEGEHV</sequence>
<dbReference type="PROSITE" id="PS00211">
    <property type="entry name" value="ABC_TRANSPORTER_1"/>
    <property type="match status" value="1"/>
</dbReference>
<dbReference type="InterPro" id="IPR003439">
    <property type="entry name" value="ABC_transporter-like_ATP-bd"/>
</dbReference>
<feature type="domain" description="ABC transporter" evidence="8">
    <location>
        <begin position="388"/>
        <end position="627"/>
    </location>
</feature>
<dbReference type="Pfam" id="PF00005">
    <property type="entry name" value="ABC_tran"/>
    <property type="match status" value="1"/>
</dbReference>
<gene>
    <name evidence="9" type="ORF">GZH47_14135</name>
</gene>
<dbReference type="AlphaFoldDB" id="A0A6C0P012"/>
<evidence type="ECO:0000256" key="1">
    <source>
        <dbReference type="ARBA" id="ARBA00004651"/>
    </source>
</evidence>
<organism evidence="9 10">
    <name type="scientific">Paenibacillus rhizovicinus</name>
    <dbReference type="NCBI Taxonomy" id="2704463"/>
    <lineage>
        <taxon>Bacteria</taxon>
        <taxon>Bacillati</taxon>
        <taxon>Bacillota</taxon>
        <taxon>Bacilli</taxon>
        <taxon>Bacillales</taxon>
        <taxon>Paenibacillaceae</taxon>
        <taxon>Paenibacillus</taxon>
    </lineage>
</organism>
<keyword evidence="6 7" id="KW-0472">Membrane</keyword>
<dbReference type="KEGG" id="prz:GZH47_14135"/>
<dbReference type="SMART" id="SM00382">
    <property type="entry name" value="AAA"/>
    <property type="match status" value="1"/>
</dbReference>
<evidence type="ECO:0000313" key="10">
    <source>
        <dbReference type="Proteomes" id="UP000479114"/>
    </source>
</evidence>
<evidence type="ECO:0000313" key="9">
    <source>
        <dbReference type="EMBL" id="QHW31860.1"/>
    </source>
</evidence>
<keyword evidence="4 9" id="KW-0067">ATP-binding</keyword>
<dbReference type="GO" id="GO:0016887">
    <property type="term" value="F:ATP hydrolysis activity"/>
    <property type="evidence" value="ECO:0007669"/>
    <property type="project" value="InterPro"/>
</dbReference>
<evidence type="ECO:0000256" key="7">
    <source>
        <dbReference type="SAM" id="Phobius"/>
    </source>
</evidence>
<dbReference type="Gene3D" id="1.20.1560.10">
    <property type="entry name" value="ABC transporter type 1, transmembrane domain"/>
    <property type="match status" value="1"/>
</dbReference>
<dbReference type="InterPro" id="IPR003593">
    <property type="entry name" value="AAA+_ATPase"/>
</dbReference>
<reference evidence="9 10" key="1">
    <citation type="submission" date="2020-02" db="EMBL/GenBank/DDBJ databases">
        <title>Paenibacillus sp. nov., isolated from rhizosphere soil of tomato.</title>
        <authorList>
            <person name="Weon H.-Y."/>
            <person name="Lee S.A."/>
        </authorList>
    </citation>
    <scope>NUCLEOTIDE SEQUENCE [LARGE SCALE GENOMIC DNA]</scope>
    <source>
        <strain evidence="9 10">14171R-81</strain>
    </source>
</reference>
<accession>A0A6C0P012</accession>
<evidence type="ECO:0000256" key="6">
    <source>
        <dbReference type="ARBA" id="ARBA00023136"/>
    </source>
</evidence>
<feature type="transmembrane region" description="Helical" evidence="7">
    <location>
        <begin position="100"/>
        <end position="118"/>
    </location>
</feature>
<dbReference type="GO" id="GO:0005524">
    <property type="term" value="F:ATP binding"/>
    <property type="evidence" value="ECO:0007669"/>
    <property type="project" value="UniProtKB-KW"/>
</dbReference>
<evidence type="ECO:0000256" key="5">
    <source>
        <dbReference type="ARBA" id="ARBA00022989"/>
    </source>
</evidence>
<dbReference type="Proteomes" id="UP000479114">
    <property type="component" value="Chromosome"/>
</dbReference>
<proteinExistence type="predicted"/>
<keyword evidence="10" id="KW-1185">Reference proteome</keyword>
<dbReference type="InterPro" id="IPR039421">
    <property type="entry name" value="Type_1_exporter"/>
</dbReference>
<feature type="transmembrane region" description="Helical" evidence="7">
    <location>
        <begin position="63"/>
        <end position="88"/>
    </location>
</feature>
<protein>
    <submittedName>
        <fullName evidence="9">ABC transporter ATP-binding protein</fullName>
    </submittedName>
</protein>
<keyword evidence="2 7" id="KW-0812">Transmembrane</keyword>